<sequence length="125" mass="14683">MKEKSKTQSGLSESFVERVRSFKNILKEVETSTVEETLINFQKDRNPESELELWEHMALAYQDFNETNPTLTLEEKKDVLRVLLQLSWDAESFETNILDDRHVQILRGLYIYRGGKTKPVVLYKS</sequence>
<dbReference type="Proteomes" id="UP000177167">
    <property type="component" value="Unassembled WGS sequence"/>
</dbReference>
<proteinExistence type="predicted"/>
<organism evidence="1 2">
    <name type="scientific">Candidatus Yanofskybacteria bacterium RIFCSPHIGHO2_02_FULL_41_11</name>
    <dbReference type="NCBI Taxonomy" id="1802675"/>
    <lineage>
        <taxon>Bacteria</taxon>
        <taxon>Candidatus Yanofskyibacteriota</taxon>
    </lineage>
</organism>
<evidence type="ECO:0000313" key="1">
    <source>
        <dbReference type="EMBL" id="OGN09033.1"/>
    </source>
</evidence>
<gene>
    <name evidence="1" type="ORF">A3J46_00230</name>
</gene>
<dbReference type="AlphaFoldDB" id="A0A1F8F7B5"/>
<reference evidence="1 2" key="1">
    <citation type="journal article" date="2016" name="Nat. Commun.">
        <title>Thousands of microbial genomes shed light on interconnected biogeochemical processes in an aquifer system.</title>
        <authorList>
            <person name="Anantharaman K."/>
            <person name="Brown C.T."/>
            <person name="Hug L.A."/>
            <person name="Sharon I."/>
            <person name="Castelle C.J."/>
            <person name="Probst A.J."/>
            <person name="Thomas B.C."/>
            <person name="Singh A."/>
            <person name="Wilkins M.J."/>
            <person name="Karaoz U."/>
            <person name="Brodie E.L."/>
            <person name="Williams K.H."/>
            <person name="Hubbard S.S."/>
            <person name="Banfield J.F."/>
        </authorList>
    </citation>
    <scope>NUCLEOTIDE SEQUENCE [LARGE SCALE GENOMIC DNA]</scope>
</reference>
<evidence type="ECO:0000313" key="2">
    <source>
        <dbReference type="Proteomes" id="UP000177167"/>
    </source>
</evidence>
<comment type="caution">
    <text evidence="1">The sequence shown here is derived from an EMBL/GenBank/DDBJ whole genome shotgun (WGS) entry which is preliminary data.</text>
</comment>
<name>A0A1F8F7B5_9BACT</name>
<protein>
    <submittedName>
        <fullName evidence="1">Uncharacterized protein</fullName>
    </submittedName>
</protein>
<accession>A0A1F8F7B5</accession>
<dbReference type="EMBL" id="MGJP01000046">
    <property type="protein sequence ID" value="OGN09033.1"/>
    <property type="molecule type" value="Genomic_DNA"/>
</dbReference>